<feature type="transmembrane region" description="Helical" evidence="2">
    <location>
        <begin position="78"/>
        <end position="96"/>
    </location>
</feature>
<dbReference type="AlphaFoldDB" id="A0AAV7ZB18"/>
<feature type="transmembrane region" description="Helical" evidence="2">
    <location>
        <begin position="117"/>
        <end position="136"/>
    </location>
</feature>
<evidence type="ECO:0000313" key="4">
    <source>
        <dbReference type="EMBL" id="KAJ3439227.1"/>
    </source>
</evidence>
<feature type="domain" description="Calcineurin-like phosphoesterase" evidence="3">
    <location>
        <begin position="230"/>
        <end position="399"/>
    </location>
</feature>
<dbReference type="SUPFAM" id="SSF56300">
    <property type="entry name" value="Metallo-dependent phosphatases"/>
    <property type="match status" value="1"/>
</dbReference>
<dbReference type="EMBL" id="JANTQA010000032">
    <property type="protein sequence ID" value="KAJ3439227.1"/>
    <property type="molecule type" value="Genomic_DNA"/>
</dbReference>
<feature type="transmembrane region" description="Helical" evidence="2">
    <location>
        <begin position="148"/>
        <end position="167"/>
    </location>
</feature>
<evidence type="ECO:0000256" key="2">
    <source>
        <dbReference type="SAM" id="Phobius"/>
    </source>
</evidence>
<feature type="transmembrane region" description="Helical" evidence="2">
    <location>
        <begin position="36"/>
        <end position="53"/>
    </location>
</feature>
<organism evidence="4 5">
    <name type="scientific">Anaeramoeba flamelloides</name>
    <dbReference type="NCBI Taxonomy" id="1746091"/>
    <lineage>
        <taxon>Eukaryota</taxon>
        <taxon>Metamonada</taxon>
        <taxon>Anaeramoebidae</taxon>
        <taxon>Anaeramoeba</taxon>
    </lineage>
</organism>
<evidence type="ECO:0000259" key="3">
    <source>
        <dbReference type="Pfam" id="PF00149"/>
    </source>
</evidence>
<dbReference type="PANTHER" id="PTHR31302:SF21">
    <property type="entry name" value="CALCINEURIN-LIKE PHOSPHOESTERASE DOMAIN-CONTAINING PROTEIN"/>
    <property type="match status" value="1"/>
</dbReference>
<keyword evidence="2" id="KW-1133">Transmembrane helix</keyword>
<dbReference type="PANTHER" id="PTHR31302">
    <property type="entry name" value="TRANSMEMBRANE PROTEIN WITH METALLOPHOSPHOESTERASE DOMAIN-RELATED"/>
    <property type="match status" value="1"/>
</dbReference>
<keyword evidence="2" id="KW-0472">Membrane</keyword>
<gene>
    <name evidence="4" type="ORF">M0812_15251</name>
</gene>
<comment type="caution">
    <text evidence="4">The sequence shown here is derived from an EMBL/GenBank/DDBJ whole genome shotgun (WGS) entry which is preliminary data.</text>
</comment>
<feature type="transmembrane region" description="Helical" evidence="2">
    <location>
        <begin position="6"/>
        <end position="24"/>
    </location>
</feature>
<reference evidence="4" key="1">
    <citation type="submission" date="2022-08" db="EMBL/GenBank/DDBJ databases">
        <title>Novel sulphate-reducing endosymbionts in the free-living metamonad Anaeramoeba.</title>
        <authorList>
            <person name="Jerlstrom-Hultqvist J."/>
            <person name="Cepicka I."/>
            <person name="Gallot-Lavallee L."/>
            <person name="Salas-Leiva D."/>
            <person name="Curtis B.A."/>
            <person name="Zahonova K."/>
            <person name="Pipaliya S."/>
            <person name="Dacks J."/>
            <person name="Roger A.J."/>
        </authorList>
    </citation>
    <scope>NUCLEOTIDE SEQUENCE</scope>
    <source>
        <strain evidence="4">Busselton2</strain>
    </source>
</reference>
<evidence type="ECO:0000313" key="5">
    <source>
        <dbReference type="Proteomes" id="UP001146793"/>
    </source>
</evidence>
<protein>
    <recommendedName>
        <fullName evidence="3">Calcineurin-like phosphoesterase domain-containing protein</fullName>
    </recommendedName>
</protein>
<dbReference type="Pfam" id="PF00149">
    <property type="entry name" value="Metallophos"/>
    <property type="match status" value="1"/>
</dbReference>
<evidence type="ECO:0000256" key="1">
    <source>
        <dbReference type="SAM" id="MobiDB-lite"/>
    </source>
</evidence>
<proteinExistence type="predicted"/>
<dbReference type="InterPro" id="IPR051158">
    <property type="entry name" value="Metallophosphoesterase_sf"/>
</dbReference>
<feature type="region of interest" description="Disordered" evidence="1">
    <location>
        <begin position="205"/>
        <end position="225"/>
    </location>
</feature>
<keyword evidence="2" id="KW-0812">Transmembrane</keyword>
<dbReference type="GO" id="GO:0016787">
    <property type="term" value="F:hydrolase activity"/>
    <property type="evidence" value="ECO:0007669"/>
    <property type="project" value="InterPro"/>
</dbReference>
<name>A0AAV7ZB18_9EUKA</name>
<sequence length="485" mass="55400">MISLFSIGIFGILFLILIILSIGAKRYRGNPQTGIAGMNLGFTFLFSMAYNFLEEPEDNTKMDYSLFTRPTKDTISEYAFKYFILFVILLGVLSSLKARYFTNSFNWFTVYFQRITYLFQSFLLSFVIVGLVLRSTFFKTPHWKYFEYWTLVFLAPTHIVGLIQSFYNPRYVINVTYNPSVDHGRAIKRVSSIFAKKLSPTSNETAKPLLGKSNSINKDKDNDSDPTMRLKIVQLTDIHVGSIMTEQRLKRICKWAVSQNPDLVLLTGDYLTIETNTQAGCQILERGLSPLKEISKDRIFAVLGNHDLEFREGVERVFENLEITLLKDEHSIVKIDEMVIEIVGSDFHLAGYEYLLHLVKKFPKRNDVDLRILLLHDPNNFQYLPNDTQFLVLSGHTHGGLVGLNWLGLKISVVAFLMPDQGWFTKGNNLLYVHKGTGFYAPIRYGVTGEESIIKLKFVSTANDEMKSEKYSSNSELSLSSSSDN</sequence>
<accession>A0AAV7ZB18</accession>
<dbReference type="InterPro" id="IPR004843">
    <property type="entry name" value="Calcineurin-like_PHP"/>
</dbReference>
<dbReference type="Proteomes" id="UP001146793">
    <property type="component" value="Unassembled WGS sequence"/>
</dbReference>
<dbReference type="Gene3D" id="3.60.21.10">
    <property type="match status" value="1"/>
</dbReference>
<dbReference type="InterPro" id="IPR029052">
    <property type="entry name" value="Metallo-depent_PP-like"/>
</dbReference>